<evidence type="ECO:0000256" key="3">
    <source>
        <dbReference type="ARBA" id="ARBA00022598"/>
    </source>
</evidence>
<keyword evidence="5 8" id="KW-0547">Nucleotide-binding</keyword>
<dbReference type="SUPFAM" id="SSF56037">
    <property type="entry name" value="PheT/TilS domain"/>
    <property type="match status" value="1"/>
</dbReference>
<dbReference type="EC" id="6.3.4.19" evidence="8"/>
<dbReference type="AlphaFoldDB" id="A0A1I3Y4Y1"/>
<keyword evidence="2 8" id="KW-0963">Cytoplasm</keyword>
<dbReference type="SUPFAM" id="SSF82829">
    <property type="entry name" value="MesJ substrate recognition domain-like"/>
    <property type="match status" value="1"/>
</dbReference>
<evidence type="ECO:0000256" key="5">
    <source>
        <dbReference type="ARBA" id="ARBA00022741"/>
    </source>
</evidence>
<accession>A0A1I3Y4Y1</accession>
<dbReference type="GO" id="GO:0005524">
    <property type="term" value="F:ATP binding"/>
    <property type="evidence" value="ECO:0007669"/>
    <property type="project" value="UniProtKB-UniRule"/>
</dbReference>
<dbReference type="GO" id="GO:0032267">
    <property type="term" value="F:tRNA(Ile)-lysidine synthase activity"/>
    <property type="evidence" value="ECO:0007669"/>
    <property type="project" value="UniProtKB-EC"/>
</dbReference>
<gene>
    <name evidence="8" type="primary">tilS</name>
    <name evidence="10" type="ORF">SAMN05216302_100329</name>
</gene>
<dbReference type="GO" id="GO:0006400">
    <property type="term" value="P:tRNA modification"/>
    <property type="evidence" value="ECO:0007669"/>
    <property type="project" value="UniProtKB-UniRule"/>
</dbReference>
<keyword evidence="6 8" id="KW-0067">ATP-binding</keyword>
<comment type="function">
    <text evidence="8">Ligates lysine onto the cytidine present at position 34 of the AUA codon-specific tRNA(Ile) that contains the anticodon CAU, in an ATP-dependent manner. Cytidine is converted to lysidine, thus changing the amino acid specificity of the tRNA from methionine to isoleucine.</text>
</comment>
<dbReference type="GO" id="GO:0005737">
    <property type="term" value="C:cytoplasm"/>
    <property type="evidence" value="ECO:0007669"/>
    <property type="project" value="UniProtKB-SubCell"/>
</dbReference>
<dbReference type="RefSeq" id="WP_090696965.1">
    <property type="nucleotide sequence ID" value="NZ_FOSP01000003.1"/>
</dbReference>
<dbReference type="InterPro" id="IPR014729">
    <property type="entry name" value="Rossmann-like_a/b/a_fold"/>
</dbReference>
<evidence type="ECO:0000313" key="10">
    <source>
        <dbReference type="EMBL" id="SFK26822.1"/>
    </source>
</evidence>
<comment type="subcellular location">
    <subcellularLocation>
        <location evidence="1 8">Cytoplasm</location>
    </subcellularLocation>
</comment>
<dbReference type="NCBIfam" id="TIGR02432">
    <property type="entry name" value="lysidine_TilS_N"/>
    <property type="match status" value="1"/>
</dbReference>
<dbReference type="InterPro" id="IPR012795">
    <property type="entry name" value="tRNA_Ile_lys_synt_N"/>
</dbReference>
<keyword evidence="3 8" id="KW-0436">Ligase</keyword>
<proteinExistence type="inferred from homology"/>
<evidence type="ECO:0000256" key="6">
    <source>
        <dbReference type="ARBA" id="ARBA00022840"/>
    </source>
</evidence>
<evidence type="ECO:0000256" key="4">
    <source>
        <dbReference type="ARBA" id="ARBA00022694"/>
    </source>
</evidence>
<dbReference type="SMART" id="SM00977">
    <property type="entry name" value="TilS_C"/>
    <property type="match status" value="1"/>
</dbReference>
<dbReference type="EMBL" id="FOSP01000003">
    <property type="protein sequence ID" value="SFK26822.1"/>
    <property type="molecule type" value="Genomic_DNA"/>
</dbReference>
<comment type="catalytic activity">
    <reaction evidence="7 8">
        <text>cytidine(34) in tRNA(Ile2) + L-lysine + ATP = lysidine(34) in tRNA(Ile2) + AMP + diphosphate + H(+)</text>
        <dbReference type="Rhea" id="RHEA:43744"/>
        <dbReference type="Rhea" id="RHEA-COMP:10625"/>
        <dbReference type="Rhea" id="RHEA-COMP:10670"/>
        <dbReference type="ChEBI" id="CHEBI:15378"/>
        <dbReference type="ChEBI" id="CHEBI:30616"/>
        <dbReference type="ChEBI" id="CHEBI:32551"/>
        <dbReference type="ChEBI" id="CHEBI:33019"/>
        <dbReference type="ChEBI" id="CHEBI:82748"/>
        <dbReference type="ChEBI" id="CHEBI:83665"/>
        <dbReference type="ChEBI" id="CHEBI:456215"/>
        <dbReference type="EC" id="6.3.4.19"/>
    </reaction>
</comment>
<dbReference type="Pfam" id="PF11734">
    <property type="entry name" value="TilS_C"/>
    <property type="match status" value="1"/>
</dbReference>
<dbReference type="Pfam" id="PF09179">
    <property type="entry name" value="TilS"/>
    <property type="match status" value="1"/>
</dbReference>
<dbReference type="CDD" id="cd01992">
    <property type="entry name" value="TilS_N"/>
    <property type="match status" value="1"/>
</dbReference>
<name>A0A1I3Y4Y1_9PROT</name>
<dbReference type="OrthoDB" id="9807403at2"/>
<dbReference type="InterPro" id="IPR012796">
    <property type="entry name" value="Lysidine-tRNA-synth_C"/>
</dbReference>
<evidence type="ECO:0000256" key="2">
    <source>
        <dbReference type="ARBA" id="ARBA00022490"/>
    </source>
</evidence>
<dbReference type="InterPro" id="IPR011063">
    <property type="entry name" value="TilS/TtcA_N"/>
</dbReference>
<dbReference type="Pfam" id="PF01171">
    <property type="entry name" value="ATP_bind_3"/>
    <property type="match status" value="1"/>
</dbReference>
<dbReference type="HAMAP" id="MF_01161">
    <property type="entry name" value="tRNA_Ile_lys_synt"/>
    <property type="match status" value="1"/>
</dbReference>
<evidence type="ECO:0000259" key="9">
    <source>
        <dbReference type="SMART" id="SM00977"/>
    </source>
</evidence>
<dbReference type="SUPFAM" id="SSF52402">
    <property type="entry name" value="Adenine nucleotide alpha hydrolases-like"/>
    <property type="match status" value="1"/>
</dbReference>
<protein>
    <recommendedName>
        <fullName evidence="8">tRNA(Ile)-lysidine synthase</fullName>
        <ecNumber evidence="8">6.3.4.19</ecNumber>
    </recommendedName>
    <alternativeName>
        <fullName evidence="8">tRNA(Ile)-2-lysyl-cytidine synthase</fullName>
    </alternativeName>
    <alternativeName>
        <fullName evidence="8">tRNA(Ile)-lysidine synthetase</fullName>
    </alternativeName>
</protein>
<dbReference type="PANTHER" id="PTHR43033:SF1">
    <property type="entry name" value="TRNA(ILE)-LYSIDINE SYNTHASE-RELATED"/>
    <property type="match status" value="1"/>
</dbReference>
<comment type="domain">
    <text evidence="8">The N-terminal region contains the highly conserved SGGXDS motif, predicted to be a P-loop motif involved in ATP binding.</text>
</comment>
<sequence>MVHSRRKKSNNLDNLIDNVQQVLQTYIRQDCHLAVGLSGGIDSVVLLDILVTLSQQISFELSAIHVNHGISSHAAQWSHFCCHLCYSHGVPVSVSYINIHKEAGVSLEAAAREERYHIFNRLRADYLVLAQHQDDQAETLLLQLLRGAGVKGLSAMPIVRKQSSDAAPPILRPLLNVSRGSIEAYARQHQLNWIHDESNDSADFNRNFLRHAILPVLSSRYPNYVKTLQRTSQHMAEASLLLDDLAASDARCCVDDAGNLHISALRELSLPRARNLLRYILRLQQVKLPSTAKLNDILNQLRCARKDTQLHVVFGHTEIRVYKDFVYILPLRKLPPNHLQLKWQGESHLILSELGGSIHFTHVKGLGLCAQKLTQTPVHIKLRQGGERFSPDCKRPRRSLKNLMQEALIPPWERYALPLMFCGEELVWVPGIGIDCEFQSMPEEAGIVPEWRPNDSGGKILK</sequence>
<organism evidence="10 11">
    <name type="scientific">Nitrosomonas aestuarii</name>
    <dbReference type="NCBI Taxonomy" id="52441"/>
    <lineage>
        <taxon>Bacteria</taxon>
        <taxon>Pseudomonadati</taxon>
        <taxon>Pseudomonadota</taxon>
        <taxon>Betaproteobacteria</taxon>
        <taxon>Nitrosomonadales</taxon>
        <taxon>Nitrosomonadaceae</taxon>
        <taxon>Nitrosomonas</taxon>
    </lineage>
</organism>
<evidence type="ECO:0000256" key="7">
    <source>
        <dbReference type="ARBA" id="ARBA00048539"/>
    </source>
</evidence>
<dbReference type="Gene3D" id="1.20.59.20">
    <property type="match status" value="1"/>
</dbReference>
<dbReference type="InterPro" id="IPR012094">
    <property type="entry name" value="tRNA_Ile_lys_synt"/>
</dbReference>
<dbReference type="Gene3D" id="3.40.50.620">
    <property type="entry name" value="HUPs"/>
    <property type="match status" value="1"/>
</dbReference>
<dbReference type="InterPro" id="IPR015262">
    <property type="entry name" value="tRNA_Ile_lys_synt_subst-bd"/>
</dbReference>
<comment type="similarity">
    <text evidence="8">Belongs to the tRNA(Ile)-lysidine synthase family.</text>
</comment>
<feature type="binding site" evidence="8">
    <location>
        <begin position="38"/>
        <end position="43"/>
    </location>
    <ligand>
        <name>ATP</name>
        <dbReference type="ChEBI" id="CHEBI:30616"/>
    </ligand>
</feature>
<feature type="domain" description="Lysidine-tRNA(Ile) synthetase C-terminal" evidence="9">
    <location>
        <begin position="378"/>
        <end position="451"/>
    </location>
</feature>
<dbReference type="STRING" id="52441.SAMN05216302_100329"/>
<dbReference type="PANTHER" id="PTHR43033">
    <property type="entry name" value="TRNA(ILE)-LYSIDINE SYNTHASE-RELATED"/>
    <property type="match status" value="1"/>
</dbReference>
<evidence type="ECO:0000256" key="8">
    <source>
        <dbReference type="HAMAP-Rule" id="MF_01161"/>
    </source>
</evidence>
<dbReference type="NCBIfam" id="TIGR02433">
    <property type="entry name" value="lysidine_TilS_C"/>
    <property type="match status" value="1"/>
</dbReference>
<evidence type="ECO:0000256" key="1">
    <source>
        <dbReference type="ARBA" id="ARBA00004496"/>
    </source>
</evidence>
<dbReference type="Proteomes" id="UP000199533">
    <property type="component" value="Unassembled WGS sequence"/>
</dbReference>
<keyword evidence="11" id="KW-1185">Reference proteome</keyword>
<keyword evidence="4 8" id="KW-0819">tRNA processing</keyword>
<evidence type="ECO:0000313" key="11">
    <source>
        <dbReference type="Proteomes" id="UP000199533"/>
    </source>
</evidence>
<reference evidence="11" key="1">
    <citation type="submission" date="2016-10" db="EMBL/GenBank/DDBJ databases">
        <authorList>
            <person name="Varghese N."/>
            <person name="Submissions S."/>
        </authorList>
    </citation>
    <scope>NUCLEOTIDE SEQUENCE [LARGE SCALE GENOMIC DNA]</scope>
    <source>
        <strain evidence="11">Nm69</strain>
    </source>
</reference>